<evidence type="ECO:0000259" key="8">
    <source>
        <dbReference type="PROSITE" id="PS51177"/>
    </source>
</evidence>
<dbReference type="InterPro" id="IPR017938">
    <property type="entry name" value="Riboflavin_synthase-like_b-brl"/>
</dbReference>
<comment type="function">
    <text evidence="1">Catalyzes the dismutation of two molecules of 6,7-dimethyl-8-ribityllumazine, resulting in the formation of riboflavin and 5-amino-6-(D-ribitylamino)uracil.</text>
</comment>
<accession>A0A381NHM4</accession>
<gene>
    <name evidence="9" type="ORF">METZ01_LOCUS6956</name>
</gene>
<sequence length="183" mass="19881">MMKGLRLSIDTVLAGELLVGDSVSTNGVCLTVTEVTSEMFDVEVSPETTRVTTLGTLAVGHVVNLERPVRADARMGGHFVQGHVDAVGFVETIHSESEHHRVKVAFPDSLSRYLVERGSIALDGVSLTVAELRASTFDVQIIPFTWEHTAFSKYSEGDAVNLECDILGKYVVRAMEIKSPDSC</sequence>
<keyword evidence="6" id="KW-0808">Transferase</keyword>
<keyword evidence="5" id="KW-0686">Riboflavin biosynthesis</keyword>
<dbReference type="FunFam" id="2.40.30.20:FF:000004">
    <property type="entry name" value="Riboflavin synthase, alpha subunit"/>
    <property type="match status" value="1"/>
</dbReference>
<dbReference type="SUPFAM" id="SSF63380">
    <property type="entry name" value="Riboflavin synthase domain-like"/>
    <property type="match status" value="2"/>
</dbReference>
<dbReference type="CDD" id="cd00402">
    <property type="entry name" value="Riboflavin_synthase_like"/>
    <property type="match status" value="1"/>
</dbReference>
<feature type="domain" description="Lumazine-binding" evidence="8">
    <location>
        <begin position="1"/>
        <end position="78"/>
    </location>
</feature>
<dbReference type="NCBIfam" id="TIGR00187">
    <property type="entry name" value="ribE"/>
    <property type="match status" value="1"/>
</dbReference>
<evidence type="ECO:0000256" key="4">
    <source>
        <dbReference type="ARBA" id="ARBA00013950"/>
    </source>
</evidence>
<dbReference type="GO" id="GO:0009231">
    <property type="term" value="P:riboflavin biosynthetic process"/>
    <property type="evidence" value="ECO:0007669"/>
    <property type="project" value="UniProtKB-KW"/>
</dbReference>
<dbReference type="InterPro" id="IPR026017">
    <property type="entry name" value="Lumazine-bd_dom"/>
</dbReference>
<evidence type="ECO:0000256" key="6">
    <source>
        <dbReference type="ARBA" id="ARBA00022679"/>
    </source>
</evidence>
<dbReference type="PIRSF" id="PIRSF000498">
    <property type="entry name" value="Riboflavin_syn_A"/>
    <property type="match status" value="1"/>
</dbReference>
<evidence type="ECO:0000256" key="3">
    <source>
        <dbReference type="ARBA" id="ARBA00012827"/>
    </source>
</evidence>
<dbReference type="AlphaFoldDB" id="A0A381NHM4"/>
<protein>
    <recommendedName>
        <fullName evidence="4">Riboflavin synthase</fullName>
        <ecNumber evidence="3">2.5.1.9</ecNumber>
    </recommendedName>
</protein>
<dbReference type="GO" id="GO:0004746">
    <property type="term" value="F:riboflavin synthase activity"/>
    <property type="evidence" value="ECO:0007669"/>
    <property type="project" value="UniProtKB-EC"/>
</dbReference>
<dbReference type="PANTHER" id="PTHR21098">
    <property type="entry name" value="RIBOFLAVIN SYNTHASE ALPHA CHAIN"/>
    <property type="match status" value="1"/>
</dbReference>
<reference evidence="9" key="1">
    <citation type="submission" date="2018-05" db="EMBL/GenBank/DDBJ databases">
        <authorList>
            <person name="Lanie J.A."/>
            <person name="Ng W.-L."/>
            <person name="Kazmierczak K.M."/>
            <person name="Andrzejewski T.M."/>
            <person name="Davidsen T.M."/>
            <person name="Wayne K.J."/>
            <person name="Tettelin H."/>
            <person name="Glass J.I."/>
            <person name="Rusch D."/>
            <person name="Podicherti R."/>
            <person name="Tsui H.-C.T."/>
            <person name="Winkler M.E."/>
        </authorList>
    </citation>
    <scope>NUCLEOTIDE SEQUENCE</scope>
</reference>
<dbReference type="EC" id="2.5.1.9" evidence="3"/>
<dbReference type="PANTHER" id="PTHR21098:SF0">
    <property type="entry name" value="RIBOFLAVIN SYNTHASE"/>
    <property type="match status" value="1"/>
</dbReference>
<name>A0A381NHM4_9ZZZZ</name>
<evidence type="ECO:0000256" key="2">
    <source>
        <dbReference type="ARBA" id="ARBA00004887"/>
    </source>
</evidence>
<proteinExistence type="predicted"/>
<evidence type="ECO:0000313" key="9">
    <source>
        <dbReference type="EMBL" id="SUZ54102.1"/>
    </source>
</evidence>
<dbReference type="InterPro" id="IPR023366">
    <property type="entry name" value="ATP_synth_asu-like_sf"/>
</dbReference>
<dbReference type="Pfam" id="PF00677">
    <property type="entry name" value="Lum_binding"/>
    <property type="match status" value="2"/>
</dbReference>
<keyword evidence="7" id="KW-0677">Repeat</keyword>
<dbReference type="NCBIfam" id="NF006767">
    <property type="entry name" value="PRK09289.1"/>
    <property type="match status" value="1"/>
</dbReference>
<dbReference type="Gene3D" id="2.40.30.20">
    <property type="match status" value="2"/>
</dbReference>
<organism evidence="9">
    <name type="scientific">marine metagenome</name>
    <dbReference type="NCBI Taxonomy" id="408172"/>
    <lineage>
        <taxon>unclassified sequences</taxon>
        <taxon>metagenomes</taxon>
        <taxon>ecological metagenomes</taxon>
    </lineage>
</organism>
<dbReference type="InterPro" id="IPR001783">
    <property type="entry name" value="Lumazine-bd"/>
</dbReference>
<comment type="pathway">
    <text evidence="2">Cofactor biosynthesis; riboflavin biosynthesis; riboflavin from 2-hydroxy-3-oxobutyl phosphate and 5-amino-6-(D-ribitylamino)uracil: step 2/2.</text>
</comment>
<feature type="domain" description="Lumazine-binding" evidence="8">
    <location>
        <begin position="79"/>
        <end position="175"/>
    </location>
</feature>
<evidence type="ECO:0000256" key="5">
    <source>
        <dbReference type="ARBA" id="ARBA00022619"/>
    </source>
</evidence>
<evidence type="ECO:0000256" key="1">
    <source>
        <dbReference type="ARBA" id="ARBA00002803"/>
    </source>
</evidence>
<dbReference type="PROSITE" id="PS51177">
    <property type="entry name" value="LUMAZINE_BIND"/>
    <property type="match status" value="2"/>
</dbReference>
<evidence type="ECO:0000256" key="7">
    <source>
        <dbReference type="ARBA" id="ARBA00022737"/>
    </source>
</evidence>
<dbReference type="EMBL" id="UINC01000368">
    <property type="protein sequence ID" value="SUZ54102.1"/>
    <property type="molecule type" value="Genomic_DNA"/>
</dbReference>